<evidence type="ECO:0000256" key="1">
    <source>
        <dbReference type="ARBA" id="ARBA00022737"/>
    </source>
</evidence>
<dbReference type="Pfam" id="PF01535">
    <property type="entry name" value="PPR"/>
    <property type="match status" value="1"/>
</dbReference>
<gene>
    <name evidence="4" type="primary">LOC113863710</name>
</gene>
<dbReference type="InterPro" id="IPR046848">
    <property type="entry name" value="E_motif"/>
</dbReference>
<dbReference type="Pfam" id="PF20431">
    <property type="entry name" value="E_motif"/>
    <property type="match status" value="1"/>
</dbReference>
<dbReference type="InterPro" id="IPR046960">
    <property type="entry name" value="PPR_At4g14850-like_plant"/>
</dbReference>
<evidence type="ECO:0000256" key="2">
    <source>
        <dbReference type="PROSITE-ProRule" id="PRU00708"/>
    </source>
</evidence>
<dbReference type="PANTHER" id="PTHR47926:SF490">
    <property type="entry name" value="REPEAT-LIKE SUPERFAMILY PROTEIN, PUTATIVE-RELATED"/>
    <property type="match status" value="1"/>
</dbReference>
<dbReference type="InterPro" id="IPR002885">
    <property type="entry name" value="PPR_rpt"/>
</dbReference>
<dbReference type="AlphaFoldDB" id="A0A8B8LA29"/>
<dbReference type="NCBIfam" id="TIGR00756">
    <property type="entry name" value="PPR"/>
    <property type="match status" value="4"/>
</dbReference>
<sequence length="470" mass="53162">MKGGLTARAIDLLLKDFCHSRIQVKQILAQLILQNLHSNTSIAFRFIIACQSHNLLNSALLLYTTFLPSNHYPHPNVFIFNHLIRAFSYSQIPQTPLFIYSRMHRNSILPDHYTFPSLFKSLSDSRHFFQAQCVNTHVIKLGHQHNIYVQNSLLDVFASCGHVALCRRVFDEMHERDVVSWSVLITGYRNVGCYDDALLVFEQMQYAGVVPNRVTMINALAACAKSGAVEMGTWIHDFVRRNGWGLDVVLGTALIEMYATCGRVEEGLRVFCSMKERNVFTWNAVIKGLALAKSGDEAIMWFNRMEKEGVRVDEVTLVAVLSACSHSGLVEKGREIFGLLVDGKYGFYPNVKHYACMVDMLARSGRLQEAIEFMGRMPFEATKVMWGSLLVCSKAQGYLELGELAARKLIELEPNNPAYYVHLSNLYAAMGRWSDVEKVRGMMKDRQLNKDLGCSSVEVKHRGHVGEHLA</sequence>
<reference evidence="4" key="2">
    <citation type="submission" date="2025-08" db="UniProtKB">
        <authorList>
            <consortium name="RefSeq"/>
        </authorList>
    </citation>
    <scope>IDENTIFICATION</scope>
    <source>
        <tissue evidence="4">Young leaves</tissue>
    </source>
</reference>
<dbReference type="SUPFAM" id="SSF48452">
    <property type="entry name" value="TPR-like"/>
    <property type="match status" value="1"/>
</dbReference>
<dbReference type="FunFam" id="1.25.40.10:FF:001381">
    <property type="entry name" value="Pentatricopeptide repeat-containing protein At1g50270"/>
    <property type="match status" value="1"/>
</dbReference>
<accession>A0A8B8LA29</accession>
<evidence type="ECO:0000313" key="4">
    <source>
        <dbReference type="RefSeq" id="XP_027353186.1"/>
    </source>
</evidence>
<dbReference type="GO" id="GO:0003723">
    <property type="term" value="F:RNA binding"/>
    <property type="evidence" value="ECO:0007669"/>
    <property type="project" value="InterPro"/>
</dbReference>
<dbReference type="PANTHER" id="PTHR47926">
    <property type="entry name" value="PENTATRICOPEPTIDE REPEAT-CONTAINING PROTEIN"/>
    <property type="match status" value="1"/>
</dbReference>
<dbReference type="InterPro" id="IPR011990">
    <property type="entry name" value="TPR-like_helical_dom_sf"/>
</dbReference>
<proteinExistence type="predicted"/>
<dbReference type="Proteomes" id="UP000694853">
    <property type="component" value="Unplaced"/>
</dbReference>
<feature type="repeat" description="PPR" evidence="2">
    <location>
        <begin position="177"/>
        <end position="211"/>
    </location>
</feature>
<feature type="repeat" description="PPR" evidence="2">
    <location>
        <begin position="350"/>
        <end position="384"/>
    </location>
</feature>
<name>A0A8B8LA29_ABRPR</name>
<dbReference type="PROSITE" id="PS51375">
    <property type="entry name" value="PPR"/>
    <property type="match status" value="4"/>
</dbReference>
<dbReference type="Gene3D" id="1.25.40.10">
    <property type="entry name" value="Tetratricopeptide repeat domain"/>
    <property type="match status" value="4"/>
</dbReference>
<feature type="repeat" description="PPR" evidence="2">
    <location>
        <begin position="247"/>
        <end position="277"/>
    </location>
</feature>
<reference evidence="3" key="1">
    <citation type="journal article" date="2019" name="Toxins">
        <title>Detection of Abrin-Like and Prepropulchellin-Like Toxin Genes and Transcripts Using Whole Genome Sequencing and Full-Length Transcript Sequencing of Abrus precatorius.</title>
        <authorList>
            <person name="Hovde B.T."/>
            <person name="Daligault H.E."/>
            <person name="Hanschen E.R."/>
            <person name="Kunde Y.A."/>
            <person name="Johnson M.B."/>
            <person name="Starkenburg S.R."/>
            <person name="Johnson S.L."/>
        </authorList>
    </citation>
    <scope>NUCLEOTIDE SEQUENCE [LARGE SCALE GENOMIC DNA]</scope>
</reference>
<keyword evidence="3" id="KW-1185">Reference proteome</keyword>
<keyword evidence="1" id="KW-0677">Repeat</keyword>
<protein>
    <submittedName>
        <fullName evidence="4">Pentatricopeptide repeat-containing protein At5g56310-like</fullName>
    </submittedName>
</protein>
<dbReference type="KEGG" id="aprc:113863710"/>
<evidence type="ECO:0000313" key="3">
    <source>
        <dbReference type="Proteomes" id="UP000694853"/>
    </source>
</evidence>
<dbReference type="GeneID" id="113863710"/>
<organism evidence="3 4">
    <name type="scientific">Abrus precatorius</name>
    <name type="common">Indian licorice</name>
    <name type="synonym">Glycine abrus</name>
    <dbReference type="NCBI Taxonomy" id="3816"/>
    <lineage>
        <taxon>Eukaryota</taxon>
        <taxon>Viridiplantae</taxon>
        <taxon>Streptophyta</taxon>
        <taxon>Embryophyta</taxon>
        <taxon>Tracheophyta</taxon>
        <taxon>Spermatophyta</taxon>
        <taxon>Magnoliopsida</taxon>
        <taxon>eudicotyledons</taxon>
        <taxon>Gunneridae</taxon>
        <taxon>Pentapetalae</taxon>
        <taxon>rosids</taxon>
        <taxon>fabids</taxon>
        <taxon>Fabales</taxon>
        <taxon>Fabaceae</taxon>
        <taxon>Papilionoideae</taxon>
        <taxon>50 kb inversion clade</taxon>
        <taxon>NPAAA clade</taxon>
        <taxon>indigoferoid/millettioid clade</taxon>
        <taxon>Abreae</taxon>
        <taxon>Abrus</taxon>
    </lineage>
</organism>
<dbReference type="FunFam" id="1.25.40.10:FF:001204">
    <property type="entry name" value="Pentatricopeptide (PPR) repeat protein-like"/>
    <property type="match status" value="1"/>
</dbReference>
<feature type="repeat" description="PPR" evidence="2">
    <location>
        <begin position="278"/>
        <end position="312"/>
    </location>
</feature>
<dbReference type="RefSeq" id="XP_027353186.1">
    <property type="nucleotide sequence ID" value="XM_027497385.1"/>
</dbReference>
<dbReference type="OrthoDB" id="1877720at2759"/>
<dbReference type="GO" id="GO:0009451">
    <property type="term" value="P:RNA modification"/>
    <property type="evidence" value="ECO:0007669"/>
    <property type="project" value="InterPro"/>
</dbReference>
<dbReference type="Pfam" id="PF13041">
    <property type="entry name" value="PPR_2"/>
    <property type="match status" value="2"/>
</dbReference>